<dbReference type="SMART" id="SM00974">
    <property type="entry name" value="T5orf172"/>
    <property type="match status" value="1"/>
</dbReference>
<sequence length="332" mass="38299">MNSTVQRGYVYVLTNASLPGMVKIGMTTRDPFRRAAELHTTGLPTSFEVAIAVLVDDPKKVEAQLHREFGYVRIKNNREFFQVDNVSVLLTLGEIIAQSSPANPTIEAPGPYEWELNLNWVTFLQRETSNRIDLRIERVRGEGYLKDLWDQSLVGDEKSQDEIIRLEESGSLFFHNLLLNSFLSRNIKTNLLELVDKMVSYTPDQIPSYIQSYPQNVRDFGKVYLKITDKLDEANLRRHRWSYLDNGLLFLVLLYSWDIILADDLDPQEFARNFGDHLELSQYAANKIADILKSPWKIKGFIGDDPLMRDRLYAMKGLLEILEVLPDEGWPQ</sequence>
<keyword evidence="3" id="KW-1185">Reference proteome</keyword>
<evidence type="ECO:0000313" key="3">
    <source>
        <dbReference type="Proteomes" id="UP001276150"/>
    </source>
</evidence>
<organism evidence="2 3">
    <name type="scientific">Deinococcus arenicola</name>
    <dbReference type="NCBI Taxonomy" id="2994950"/>
    <lineage>
        <taxon>Bacteria</taxon>
        <taxon>Thermotogati</taxon>
        <taxon>Deinococcota</taxon>
        <taxon>Deinococci</taxon>
        <taxon>Deinococcales</taxon>
        <taxon>Deinococcaceae</taxon>
        <taxon>Deinococcus</taxon>
    </lineage>
</organism>
<accession>A0ABU4DQ22</accession>
<dbReference type="Pfam" id="PF10544">
    <property type="entry name" value="T5orf172"/>
    <property type="match status" value="1"/>
</dbReference>
<dbReference type="Proteomes" id="UP001276150">
    <property type="component" value="Unassembled WGS sequence"/>
</dbReference>
<evidence type="ECO:0000259" key="1">
    <source>
        <dbReference type="SMART" id="SM00974"/>
    </source>
</evidence>
<protein>
    <submittedName>
        <fullName evidence="2">GIY-YIG nuclease family protein</fullName>
    </submittedName>
</protein>
<feature type="domain" description="Bacteriophage T5 Orf172 DNA-binding" evidence="1">
    <location>
        <begin position="16"/>
        <end position="95"/>
    </location>
</feature>
<reference evidence="2 3" key="1">
    <citation type="submission" date="2022-11" db="EMBL/GenBank/DDBJ databases">
        <title>Deinococcus ZS9-10, Low Temperature and Draught-tolerating, UV-resistant Bacteria from Continental Antarctica.</title>
        <authorList>
            <person name="Cheng L."/>
        </authorList>
    </citation>
    <scope>NUCLEOTIDE SEQUENCE [LARGE SCALE GENOMIC DNA]</scope>
    <source>
        <strain evidence="2 3">ZS9-10</strain>
    </source>
</reference>
<dbReference type="InterPro" id="IPR018306">
    <property type="entry name" value="Phage_T5_Orf172_DNA-bd"/>
</dbReference>
<gene>
    <name evidence="2" type="ORF">ORD21_07995</name>
</gene>
<comment type="caution">
    <text evidence="2">The sequence shown here is derived from an EMBL/GenBank/DDBJ whole genome shotgun (WGS) entry which is preliminary data.</text>
</comment>
<name>A0ABU4DQ22_9DEIO</name>
<proteinExistence type="predicted"/>
<dbReference type="RefSeq" id="WP_317639849.1">
    <property type="nucleotide sequence ID" value="NZ_JAPMIV010000011.1"/>
</dbReference>
<dbReference type="EMBL" id="JAPMIV010000011">
    <property type="protein sequence ID" value="MDV6374529.1"/>
    <property type="molecule type" value="Genomic_DNA"/>
</dbReference>
<evidence type="ECO:0000313" key="2">
    <source>
        <dbReference type="EMBL" id="MDV6374529.1"/>
    </source>
</evidence>